<keyword evidence="2" id="KW-0378">Hydrolase</keyword>
<dbReference type="InterPro" id="IPR029058">
    <property type="entry name" value="AB_hydrolase_fold"/>
</dbReference>
<dbReference type="Pfam" id="PF12697">
    <property type="entry name" value="Abhydrolase_6"/>
    <property type="match status" value="1"/>
</dbReference>
<name>A0A1I1QMR7_9GAMM</name>
<evidence type="ECO:0000313" key="2">
    <source>
        <dbReference type="EMBL" id="SFD23349.1"/>
    </source>
</evidence>
<gene>
    <name evidence="2" type="ORF">SAMN05660831_01181</name>
</gene>
<proteinExistence type="predicted"/>
<reference evidence="2 3" key="1">
    <citation type="submission" date="2016-10" db="EMBL/GenBank/DDBJ databases">
        <authorList>
            <person name="de Groot N.N."/>
        </authorList>
    </citation>
    <scope>NUCLEOTIDE SEQUENCE [LARGE SCALE GENOMIC DNA]</scope>
    <source>
        <strain evidence="2 3">HL3</strain>
    </source>
</reference>
<dbReference type="OrthoDB" id="556502at2"/>
<dbReference type="GO" id="GO:0016787">
    <property type="term" value="F:hydrolase activity"/>
    <property type="evidence" value="ECO:0007669"/>
    <property type="project" value="UniProtKB-KW"/>
</dbReference>
<dbReference type="Gene3D" id="3.40.50.1820">
    <property type="entry name" value="alpha/beta hydrolase"/>
    <property type="match status" value="1"/>
</dbReference>
<sequence>MATVVLVHGLWMPGRDMALLARRLRRAGYHPEIFRYPTTRAPASAHGAELAGFVTRLPAGEVHLVGHSLGGLVIRHALNRGIDRGIDRPGRVVTLGTPHRGSSVACALAGRRTTRWLLGRAWEDGLDGDLPPWTGDRELGTIAGTRPHGVGQFFGSLERPHDGTVAVAETRLPGVPHATVTASHMGLLFHREAARLTATFLATGAFGEQPA</sequence>
<evidence type="ECO:0000313" key="3">
    <source>
        <dbReference type="Proteomes" id="UP000198611"/>
    </source>
</evidence>
<accession>A0A1I1QMR7</accession>
<evidence type="ECO:0000259" key="1">
    <source>
        <dbReference type="Pfam" id="PF12697"/>
    </source>
</evidence>
<dbReference type="PANTHER" id="PTHR37946:SF1">
    <property type="entry name" value="SLL1969 PROTEIN"/>
    <property type="match status" value="1"/>
</dbReference>
<dbReference type="STRING" id="1123397.SAMN05660831_01181"/>
<dbReference type="SUPFAM" id="SSF53474">
    <property type="entry name" value="alpha/beta-Hydrolases"/>
    <property type="match status" value="1"/>
</dbReference>
<dbReference type="EMBL" id="FOMJ01000003">
    <property type="protein sequence ID" value="SFD23349.1"/>
    <property type="molecule type" value="Genomic_DNA"/>
</dbReference>
<dbReference type="AlphaFoldDB" id="A0A1I1QMR7"/>
<dbReference type="InterPro" id="IPR000073">
    <property type="entry name" value="AB_hydrolase_1"/>
</dbReference>
<protein>
    <submittedName>
        <fullName evidence="2">Alpha/beta hydrolase family protein</fullName>
    </submittedName>
</protein>
<organism evidence="2 3">
    <name type="scientific">Thiohalospira halophila DSM 15071</name>
    <dbReference type="NCBI Taxonomy" id="1123397"/>
    <lineage>
        <taxon>Bacteria</taxon>
        <taxon>Pseudomonadati</taxon>
        <taxon>Pseudomonadota</taxon>
        <taxon>Gammaproteobacteria</taxon>
        <taxon>Thiohalospirales</taxon>
        <taxon>Thiohalospiraceae</taxon>
        <taxon>Thiohalospira</taxon>
    </lineage>
</organism>
<feature type="domain" description="AB hydrolase-1" evidence="1">
    <location>
        <begin position="4"/>
        <end position="158"/>
    </location>
</feature>
<keyword evidence="3" id="KW-1185">Reference proteome</keyword>
<dbReference type="RefSeq" id="WP_093427843.1">
    <property type="nucleotide sequence ID" value="NZ_FOMJ01000003.1"/>
</dbReference>
<dbReference type="Proteomes" id="UP000198611">
    <property type="component" value="Unassembled WGS sequence"/>
</dbReference>
<dbReference type="PANTHER" id="PTHR37946">
    <property type="entry name" value="SLL1969 PROTEIN"/>
    <property type="match status" value="1"/>
</dbReference>